<proteinExistence type="predicted"/>
<evidence type="ECO:0000313" key="1">
    <source>
        <dbReference type="EMBL" id="KAL0197229.1"/>
    </source>
</evidence>
<dbReference type="PANTHER" id="PTHR14559">
    <property type="entry name" value="CASPASE RECRUITMENT DOMAIN FAMILY"/>
    <property type="match status" value="1"/>
</dbReference>
<accession>A0ABD0RFK6</accession>
<feature type="non-terminal residue" evidence="1">
    <location>
        <position position="1"/>
    </location>
</feature>
<dbReference type="PANTHER" id="PTHR14559:SF4">
    <property type="entry name" value="CASPASE RECRUITMENT DOMAIN-CONTAINING PROTEIN 11"/>
    <property type="match status" value="1"/>
</dbReference>
<sequence>YRRLLKDIEDGTVVSGDSFYIRLNLNISSQLDNCSLNVRCDEVLHVLDTMHQGKCEWMCARVDPFTNKDTERGTIPSYS</sequence>
<evidence type="ECO:0000313" key="2">
    <source>
        <dbReference type="Proteomes" id="UP001529510"/>
    </source>
</evidence>
<reference evidence="1 2" key="1">
    <citation type="submission" date="2024-05" db="EMBL/GenBank/DDBJ databases">
        <title>Genome sequencing and assembly of Indian major carp, Cirrhinus mrigala (Hamilton, 1822).</title>
        <authorList>
            <person name="Mohindra V."/>
            <person name="Chowdhury L.M."/>
            <person name="Lal K."/>
            <person name="Jena J.K."/>
        </authorList>
    </citation>
    <scope>NUCLEOTIDE SEQUENCE [LARGE SCALE GENOMIC DNA]</scope>
    <source>
        <strain evidence="1">CM1030</strain>
        <tissue evidence="1">Blood</tissue>
    </source>
</reference>
<keyword evidence="2" id="KW-1185">Reference proteome</keyword>
<feature type="non-terminal residue" evidence="1">
    <location>
        <position position="79"/>
    </location>
</feature>
<dbReference type="Gene3D" id="2.30.30.40">
    <property type="entry name" value="SH3 Domains"/>
    <property type="match status" value="1"/>
</dbReference>
<gene>
    <name evidence="1" type="ORF">M9458_005769</name>
</gene>
<dbReference type="Proteomes" id="UP001529510">
    <property type="component" value="Unassembled WGS sequence"/>
</dbReference>
<dbReference type="AlphaFoldDB" id="A0ABD0RFK6"/>
<organism evidence="1 2">
    <name type="scientific">Cirrhinus mrigala</name>
    <name type="common">Mrigala</name>
    <dbReference type="NCBI Taxonomy" id="683832"/>
    <lineage>
        <taxon>Eukaryota</taxon>
        <taxon>Metazoa</taxon>
        <taxon>Chordata</taxon>
        <taxon>Craniata</taxon>
        <taxon>Vertebrata</taxon>
        <taxon>Euteleostomi</taxon>
        <taxon>Actinopterygii</taxon>
        <taxon>Neopterygii</taxon>
        <taxon>Teleostei</taxon>
        <taxon>Ostariophysi</taxon>
        <taxon>Cypriniformes</taxon>
        <taxon>Cyprinidae</taxon>
        <taxon>Labeoninae</taxon>
        <taxon>Labeonini</taxon>
        <taxon>Cirrhinus</taxon>
    </lineage>
</organism>
<comment type="caution">
    <text evidence="1">The sequence shown here is derived from an EMBL/GenBank/DDBJ whole genome shotgun (WGS) entry which is preliminary data.</text>
</comment>
<name>A0ABD0RFK6_CIRMR</name>
<protein>
    <submittedName>
        <fullName evidence="1">Uncharacterized protein</fullName>
    </submittedName>
</protein>
<dbReference type="EMBL" id="JAMKFB020000003">
    <property type="protein sequence ID" value="KAL0197229.1"/>
    <property type="molecule type" value="Genomic_DNA"/>
</dbReference>